<dbReference type="Pfam" id="PF24883">
    <property type="entry name" value="NPHP3_N"/>
    <property type="match status" value="1"/>
</dbReference>
<dbReference type="Gene3D" id="3.40.50.300">
    <property type="entry name" value="P-loop containing nucleotide triphosphate hydrolases"/>
    <property type="match status" value="1"/>
</dbReference>
<reference evidence="4" key="1">
    <citation type="submission" date="2020-11" db="EMBL/GenBank/DDBJ databases">
        <authorList>
            <consortium name="DOE Joint Genome Institute"/>
            <person name="Ahrendt S."/>
            <person name="Riley R."/>
            <person name="Andreopoulos W."/>
            <person name="Labutti K."/>
            <person name="Pangilinan J."/>
            <person name="Ruiz-Duenas F.J."/>
            <person name="Barrasa J.M."/>
            <person name="Sanchez-Garcia M."/>
            <person name="Camarero S."/>
            <person name="Miyauchi S."/>
            <person name="Serrano A."/>
            <person name="Linde D."/>
            <person name="Babiker R."/>
            <person name="Drula E."/>
            <person name="Ayuso-Fernandez I."/>
            <person name="Pacheco R."/>
            <person name="Padilla G."/>
            <person name="Ferreira P."/>
            <person name="Barriuso J."/>
            <person name="Kellner H."/>
            <person name="Castanera R."/>
            <person name="Alfaro M."/>
            <person name="Ramirez L."/>
            <person name="Pisabarro A.G."/>
            <person name="Kuo A."/>
            <person name="Tritt A."/>
            <person name="Lipzen A."/>
            <person name="He G."/>
            <person name="Yan M."/>
            <person name="Ng V."/>
            <person name="Cullen D."/>
            <person name="Martin F."/>
            <person name="Rosso M.-N."/>
            <person name="Henrissat B."/>
            <person name="Hibbett D."/>
            <person name="Martinez A.T."/>
            <person name="Grigoriev I.V."/>
        </authorList>
    </citation>
    <scope>NUCLEOTIDE SEQUENCE</scope>
    <source>
        <strain evidence="4">MF-IS2</strain>
    </source>
</reference>
<name>A0A9P5X7G2_9AGAR</name>
<evidence type="ECO:0000256" key="1">
    <source>
        <dbReference type="ARBA" id="ARBA00022737"/>
    </source>
</evidence>
<evidence type="ECO:0000313" key="5">
    <source>
        <dbReference type="Proteomes" id="UP000807342"/>
    </source>
</evidence>
<keyword evidence="1" id="KW-0677">Repeat</keyword>
<dbReference type="InterPro" id="IPR007111">
    <property type="entry name" value="NACHT_NTPase"/>
</dbReference>
<dbReference type="OrthoDB" id="674604at2759"/>
<evidence type="ECO:0000259" key="3">
    <source>
        <dbReference type="PROSITE" id="PS50837"/>
    </source>
</evidence>
<dbReference type="EMBL" id="MU151269">
    <property type="protein sequence ID" value="KAF9445997.1"/>
    <property type="molecule type" value="Genomic_DNA"/>
</dbReference>
<keyword evidence="5" id="KW-1185">Reference proteome</keyword>
<feature type="region of interest" description="Disordered" evidence="2">
    <location>
        <begin position="1"/>
        <end position="38"/>
    </location>
</feature>
<dbReference type="Proteomes" id="UP000807342">
    <property type="component" value="Unassembled WGS sequence"/>
</dbReference>
<gene>
    <name evidence="4" type="ORF">P691DRAFT_784461</name>
</gene>
<proteinExistence type="predicted"/>
<protein>
    <recommendedName>
        <fullName evidence="3">NACHT domain-containing protein</fullName>
    </recommendedName>
</protein>
<evidence type="ECO:0000313" key="4">
    <source>
        <dbReference type="EMBL" id="KAF9445997.1"/>
    </source>
</evidence>
<dbReference type="InterPro" id="IPR027417">
    <property type="entry name" value="P-loop_NTPase"/>
</dbReference>
<evidence type="ECO:0000256" key="2">
    <source>
        <dbReference type="SAM" id="MobiDB-lite"/>
    </source>
</evidence>
<comment type="caution">
    <text evidence="4">The sequence shown here is derived from an EMBL/GenBank/DDBJ whole genome shotgun (WGS) entry which is preliminary data.</text>
</comment>
<accession>A0A9P5X7G2</accession>
<dbReference type="SUPFAM" id="SSF52540">
    <property type="entry name" value="P-loop containing nucleoside triphosphate hydrolases"/>
    <property type="match status" value="1"/>
</dbReference>
<organism evidence="4 5">
    <name type="scientific">Macrolepiota fuliginosa MF-IS2</name>
    <dbReference type="NCBI Taxonomy" id="1400762"/>
    <lineage>
        <taxon>Eukaryota</taxon>
        <taxon>Fungi</taxon>
        <taxon>Dikarya</taxon>
        <taxon>Basidiomycota</taxon>
        <taxon>Agaricomycotina</taxon>
        <taxon>Agaricomycetes</taxon>
        <taxon>Agaricomycetidae</taxon>
        <taxon>Agaricales</taxon>
        <taxon>Agaricineae</taxon>
        <taxon>Agaricaceae</taxon>
        <taxon>Macrolepiota</taxon>
    </lineage>
</organism>
<feature type="compositionally biased region" description="Polar residues" evidence="2">
    <location>
        <begin position="20"/>
        <end position="31"/>
    </location>
</feature>
<dbReference type="InterPro" id="IPR056884">
    <property type="entry name" value="NPHP3-like_N"/>
</dbReference>
<sequence>MSSLSKPRSNVHERKRKQSDITGNVSGGNSNVRRRKKEKDLAGLNNGLNACLTEGFGIAIKLLANNVIVGAEFDSSERYPPPNCHPGTRLDISDNIQTWMHDLARKYKILWLNGPAGVGKSAIIQTIAELEAKSGTSILGATLFFSRPNQRDDPQRVFITIAYRLAVTYLPYRQYIVELLTLDPNVLKKSLVEQFEAFIAQPFAMKKLVGLHDTVLILLDGLDEWRGGGTTYKEMQVPVDSDQGCRDVEKYLRDNFEEIRERYPQSIPSSEQQWPAEMDFSKIAARSSGLFIFPSVIIRFIGDTDYANPVSQLKTVLEVIDSTPSADAEKHPFALLDALYTRILCQIHRDILPTTMSLLEIYTCHGSGRKLVPVANWLGMTQGDVYGAVRRLHSVLKVPEPHDAFESPLAPFHTSFVDYLTARSRSVLSHSSSWTILRAIVEASGMDVTRINLPWPIPTLEPFRTHYEDWGFLTIIQLASFNFGDIRFDEIADVYLFYSPDQEVSAPGWDSPITVNNQVIHNTQFMDGNGQPIKDYRWKPRNVQLSKDPAWRAHVQHLLATWTEAAPSHPITMLGKGRKSCALIRFELRGECWVLILPYDQSSYMWVKGKECLYVQL</sequence>
<feature type="domain" description="NACHT" evidence="3">
    <location>
        <begin position="108"/>
        <end position="224"/>
    </location>
</feature>
<dbReference type="AlphaFoldDB" id="A0A9P5X7G2"/>
<dbReference type="PROSITE" id="PS50837">
    <property type="entry name" value="NACHT"/>
    <property type="match status" value="1"/>
</dbReference>